<dbReference type="SUPFAM" id="SSF52317">
    <property type="entry name" value="Class I glutamine amidotransferase-like"/>
    <property type="match status" value="1"/>
</dbReference>
<organism evidence="24 25">
    <name type="scientific">Coniochaeta pulveracea</name>
    <dbReference type="NCBI Taxonomy" id="177199"/>
    <lineage>
        <taxon>Eukaryota</taxon>
        <taxon>Fungi</taxon>
        <taxon>Dikarya</taxon>
        <taxon>Ascomycota</taxon>
        <taxon>Pezizomycotina</taxon>
        <taxon>Sordariomycetes</taxon>
        <taxon>Sordariomycetidae</taxon>
        <taxon>Coniochaetales</taxon>
        <taxon>Coniochaetaceae</taxon>
        <taxon>Coniochaeta</taxon>
    </lineage>
</organism>
<keyword evidence="25" id="KW-1185">Reference proteome</keyword>
<protein>
    <recommendedName>
        <fullName evidence="17">Phosphoribosylformylglycinamidine synthase</fullName>
        <ecNumber evidence="4">6.3.5.3</ecNumber>
    </recommendedName>
    <alternativeName>
        <fullName evidence="14">Formylglycinamide ribonucleotide amidotransferase</fullName>
    </alternativeName>
    <alternativeName>
        <fullName evidence="13">Formylglycinamide ribotide amidotransferase</fullName>
    </alternativeName>
</protein>
<keyword evidence="7" id="KW-0479">Metal-binding</keyword>
<dbReference type="STRING" id="177199.A0A420XZN2"/>
<feature type="domain" description="FGAR-AT PurM N-terminal-like" evidence="23">
    <location>
        <begin position="686"/>
        <end position="853"/>
    </location>
</feature>
<dbReference type="Gene3D" id="3.30.1330.10">
    <property type="entry name" value="PurM-like, N-terminal domain"/>
    <property type="match status" value="2"/>
</dbReference>
<dbReference type="InterPro" id="IPR041609">
    <property type="entry name" value="PurL_linker"/>
</dbReference>
<dbReference type="PANTHER" id="PTHR10099:SF1">
    <property type="entry name" value="PHOSPHORIBOSYLFORMYLGLYCINAMIDINE SYNTHASE"/>
    <property type="match status" value="1"/>
</dbReference>
<dbReference type="SUPFAM" id="SSF55326">
    <property type="entry name" value="PurM N-terminal domain-like"/>
    <property type="match status" value="2"/>
</dbReference>
<evidence type="ECO:0000256" key="4">
    <source>
        <dbReference type="ARBA" id="ARBA00012747"/>
    </source>
</evidence>
<feature type="domain" description="Phosphoribosylformylglycinamidine synthase N-terminal" evidence="22">
    <location>
        <begin position="41"/>
        <end position="164"/>
    </location>
</feature>
<dbReference type="Proteomes" id="UP000275385">
    <property type="component" value="Unassembled WGS sequence"/>
</dbReference>
<dbReference type="UniPathway" id="UPA00074">
    <property type="reaction ID" value="UER00128"/>
</dbReference>
<dbReference type="OrthoDB" id="6666987at2759"/>
<dbReference type="NCBIfam" id="NF003672">
    <property type="entry name" value="PRK05297.1"/>
    <property type="match status" value="1"/>
</dbReference>
<keyword evidence="9" id="KW-0658">Purine biosynthesis</keyword>
<feature type="region of interest" description="Disordered" evidence="18">
    <location>
        <begin position="318"/>
        <end position="340"/>
    </location>
</feature>
<dbReference type="Pfam" id="PF18076">
    <property type="entry name" value="FGAR-AT_N"/>
    <property type="match status" value="1"/>
</dbReference>
<dbReference type="InterPro" id="IPR040707">
    <property type="entry name" value="FGAR-AT_N"/>
</dbReference>
<evidence type="ECO:0000256" key="15">
    <source>
        <dbReference type="ARBA" id="ARBA00052585"/>
    </source>
</evidence>
<comment type="caution">
    <text evidence="24">The sequence shown here is derived from an EMBL/GenBank/DDBJ whole genome shotgun (WGS) entry which is preliminary data.</text>
</comment>
<evidence type="ECO:0000313" key="24">
    <source>
        <dbReference type="EMBL" id="RKU41131.1"/>
    </source>
</evidence>
<evidence type="ECO:0000256" key="9">
    <source>
        <dbReference type="ARBA" id="ARBA00022755"/>
    </source>
</evidence>
<evidence type="ECO:0000256" key="2">
    <source>
        <dbReference type="ARBA" id="ARBA00004920"/>
    </source>
</evidence>
<dbReference type="Pfam" id="PF18072">
    <property type="entry name" value="FGAR-AT_linker"/>
    <property type="match status" value="1"/>
</dbReference>
<dbReference type="Pfam" id="PF02769">
    <property type="entry name" value="AIRS_C"/>
    <property type="match status" value="2"/>
</dbReference>
<comment type="subcellular location">
    <subcellularLocation>
        <location evidence="1">Cytoplasm</location>
    </subcellularLocation>
</comment>
<dbReference type="PANTHER" id="PTHR10099">
    <property type="entry name" value="PHOSPHORIBOSYLFORMYLGLYCINAMIDINE SYNTHASE"/>
    <property type="match status" value="1"/>
</dbReference>
<feature type="domain" description="Phosphoribosylformylglycinamidine synthase linker" evidence="21">
    <location>
        <begin position="188"/>
        <end position="237"/>
    </location>
</feature>
<keyword evidence="12" id="KW-0315">Glutamine amidotransferase</keyword>
<keyword evidence="19" id="KW-0472">Membrane</keyword>
<dbReference type="InterPro" id="IPR036604">
    <property type="entry name" value="PurS-like_sf"/>
</dbReference>
<keyword evidence="11" id="KW-0460">Magnesium</keyword>
<keyword evidence="19" id="KW-0812">Transmembrane</keyword>
<feature type="compositionally biased region" description="Polar residues" evidence="18">
    <location>
        <begin position="1491"/>
        <end position="1509"/>
    </location>
</feature>
<comment type="catalytic activity">
    <reaction evidence="15">
        <text>N(2)-formyl-N(1)-(5-phospho-beta-D-ribosyl)glycinamide + L-glutamine + ATP + H2O = 2-formamido-N(1)-(5-O-phospho-beta-D-ribosyl)acetamidine + L-glutamate + ADP + phosphate + H(+)</text>
        <dbReference type="Rhea" id="RHEA:17129"/>
        <dbReference type="ChEBI" id="CHEBI:15377"/>
        <dbReference type="ChEBI" id="CHEBI:15378"/>
        <dbReference type="ChEBI" id="CHEBI:29985"/>
        <dbReference type="ChEBI" id="CHEBI:30616"/>
        <dbReference type="ChEBI" id="CHEBI:43474"/>
        <dbReference type="ChEBI" id="CHEBI:58359"/>
        <dbReference type="ChEBI" id="CHEBI:147286"/>
        <dbReference type="ChEBI" id="CHEBI:147287"/>
        <dbReference type="ChEBI" id="CHEBI:456216"/>
        <dbReference type="EC" id="6.3.5.3"/>
    </reaction>
</comment>
<evidence type="ECO:0000256" key="13">
    <source>
        <dbReference type="ARBA" id="ARBA00029823"/>
    </source>
</evidence>
<evidence type="ECO:0000256" key="3">
    <source>
        <dbReference type="ARBA" id="ARBA00008608"/>
    </source>
</evidence>
<accession>A0A420XZN2</accession>
<evidence type="ECO:0000256" key="19">
    <source>
        <dbReference type="SAM" id="Phobius"/>
    </source>
</evidence>
<dbReference type="CDD" id="cd02204">
    <property type="entry name" value="PurL_repeat2"/>
    <property type="match status" value="1"/>
</dbReference>
<dbReference type="GO" id="GO:0005737">
    <property type="term" value="C:cytoplasm"/>
    <property type="evidence" value="ECO:0007669"/>
    <property type="project" value="UniProtKB-SubCell"/>
</dbReference>
<evidence type="ECO:0000259" key="21">
    <source>
        <dbReference type="Pfam" id="PF18072"/>
    </source>
</evidence>
<evidence type="ECO:0000256" key="8">
    <source>
        <dbReference type="ARBA" id="ARBA00022741"/>
    </source>
</evidence>
<dbReference type="Gene3D" id="1.10.8.750">
    <property type="entry name" value="Phosphoribosylformylglycinamidine synthase, linker domain"/>
    <property type="match status" value="1"/>
</dbReference>
<dbReference type="EC" id="6.3.5.3" evidence="4"/>
<evidence type="ECO:0000256" key="14">
    <source>
        <dbReference type="ARBA" id="ARBA00032632"/>
    </source>
</evidence>
<dbReference type="Gene3D" id="3.90.650.10">
    <property type="entry name" value="PurM-like C-terminal domain"/>
    <property type="match status" value="2"/>
</dbReference>
<evidence type="ECO:0000256" key="7">
    <source>
        <dbReference type="ARBA" id="ARBA00022723"/>
    </source>
</evidence>
<evidence type="ECO:0000313" key="25">
    <source>
        <dbReference type="Proteomes" id="UP000275385"/>
    </source>
</evidence>
<evidence type="ECO:0000256" key="11">
    <source>
        <dbReference type="ARBA" id="ARBA00022842"/>
    </source>
</evidence>
<dbReference type="Pfam" id="PF22689">
    <property type="entry name" value="FGAR-AT_PurM_N-like"/>
    <property type="match status" value="1"/>
</dbReference>
<dbReference type="InterPro" id="IPR010918">
    <property type="entry name" value="PurM-like_C_dom"/>
</dbReference>
<dbReference type="FunFam" id="3.90.650.10:FF:000005">
    <property type="entry name" value="Phosphoribosylformylglycinamidine synthase"/>
    <property type="match status" value="1"/>
</dbReference>
<dbReference type="FunFam" id="3.90.650.10:FF:000024">
    <property type="entry name" value="Phosphoribosylformylglycinamidine synthase"/>
    <property type="match status" value="1"/>
</dbReference>
<feature type="domain" description="PurM-like C-terminal" evidence="20">
    <location>
        <begin position="887"/>
        <end position="999"/>
    </location>
</feature>
<feature type="transmembrane region" description="Helical" evidence="19">
    <location>
        <begin position="1461"/>
        <end position="1487"/>
    </location>
</feature>
<keyword evidence="10" id="KW-0067">ATP-binding</keyword>
<dbReference type="InterPro" id="IPR029062">
    <property type="entry name" value="Class_I_gatase-like"/>
</dbReference>
<dbReference type="SUPFAM" id="SSF56042">
    <property type="entry name" value="PurM C-terminal domain-like"/>
    <property type="match status" value="2"/>
</dbReference>
<evidence type="ECO:0000256" key="6">
    <source>
        <dbReference type="ARBA" id="ARBA00022598"/>
    </source>
</evidence>
<keyword evidence="8" id="KW-0547">Nucleotide-binding</keyword>
<dbReference type="InterPro" id="IPR010073">
    <property type="entry name" value="PurL_large"/>
</dbReference>
<sequence length="1661" mass="178945">MDFLTLTGESCFAPWEAQKLTDRLNKLGGENGKVSSIKGTWVYFASIKGDATSAQQKLQQLLPLPTDPTPDVSSLAVATGNSQKCFITPRNESPWSSKATSIAQVCGYGDQIRRIERGRLVVVEFEGEGQDKPAFDNNSPFWNVLFDRMTENLGSEYPDLGVMFGEGEPRPLEVVDIFAAGQDPVAVLQAYNEKHGLALAQDEMEYLVKRYTELGRPPHDIELFMFGQVNSEHCRHKLFNANWTVNGEAKSKTLFEMIRNTHKVTPDFTVSAYSDNAAVIGGKEAYFWAPDYSTGTWHLTREVVLPLAKVETHNHPTAIAPFPGAATGSGGELRDEGSVGRGSTPKAGLCGFWVSDLLIPNNRAPWELDVGRPAHYASSLDIMLEAPIGSARYNNEFGRPCLSGVFRTLLTAEDKENAFRGYHKPIMIAGGVGTVRQENALKREEDVHAGAHLIVLGGPGMLIGLGGGAASSNTSSGATSADLDFDSVQRGNPELARRAQMVINTCVGLGAENPIAFIHDVGAGGLSCAVPEIIKDAGFGGNFELRQIEVADRSMSPLQLWCNESQERYVILVNTDGMNKFVSICQRERCGFSDIGTVIPKDPATGPKLVVSDRNSKEHPHPIDLPMDVLFPKGAKLHRSDDSRIPTAPVFDTAASVKSAFGEQFTDAELFKRAVQQVFWMPSVGSKSFLITIGDRTVGGLTVRDQMVGPWQTPVADVAVTATSFSLEGMHTGEAMAMGEKPTLALINPAASARMAVAEALLNLGAADIMGGKCQGDLRRVKLSANWMAATNVPGEGAALYEAVEAIGMDLCPKLGVSIPVGKDSMSMKTSWKEDDATKTVTSPVSVVISAFTVVQNIRSTWTPQLRRKEEVGETILMFVDLAQGHKAMGGSALAQSLGTVGHEAPDVRDAYLLKDYFDALAQLHESGVVLAYHDRSDGGLLTTIAEMMFAGRCGVDLMMDEIAKSGSLADITEALFNEELGAVFQIRAKDETNFKRCFATCGPPPGLVKKCGVILPATKQQLTIRYGHVTPFVTLDRAEMQQWWTKTSFEMQKLRDNPAGAESEYATILDAQDPGLSYNLTFNPSENILPVTASISNFFGRRPRVAILRDQGVNGYAEMAFAFAAAGFDAVDVHLSDVLNGRSLAEFVGVAACGGFSYGDVLGAGQGWAKSILLHENSRREFETFFNRPDTFTLGVCNGCQMLARLRELIPGTEDWPVFVENASQQFEARYSMVKIEDNKSNPSVFLNGMDGSALPIVVSHGEGRATFANPNSLQALSERGGVPLRYVDNRLNVTETYPANPNGSPAGVAGVSSKDGRVLAMMPHPERTIMADVGSWVSEDVLKGCGAFGPWVRLFRSSRRYGLETATSEQGGSPPPQVRYDAGSAGPQVLGGQQHHYQDLNGQQFMHTNDPPVDYYAQSRPQDKPADVYTGYIAAAQSPSLSNFEPKHHKPKILGLSRALFWVLAGLVTLLILGTALGAGLGVGLSNRNTQSQRASSPSNTPNPLHQSTSTSITPTPTTSPSTSSTTTTTTSSAPVTSGTVGLADNSCTFTTPHTYYAPDNTAFTEYCFTDWPNGAPAADGQKVADLTYTTVYTFEDCMQKCLAYNARKPKTKCTAVTYNSNLTAIIAVGDHGGNCFLKDRKGVNIQGSAESACAAIAL</sequence>
<evidence type="ECO:0000259" key="22">
    <source>
        <dbReference type="Pfam" id="PF18076"/>
    </source>
</evidence>
<dbReference type="HAMAP" id="MF_00419">
    <property type="entry name" value="PurL_1"/>
    <property type="match status" value="1"/>
</dbReference>
<dbReference type="FunFam" id="3.30.1330.10:FF:000005">
    <property type="entry name" value="Phosphoribosylformylglycinamidine synthase"/>
    <property type="match status" value="1"/>
</dbReference>
<keyword evidence="6" id="KW-0436">Ligase</keyword>
<dbReference type="GO" id="GO:0004642">
    <property type="term" value="F:phosphoribosylformylglycinamidine synthase activity"/>
    <property type="evidence" value="ECO:0007669"/>
    <property type="project" value="UniProtKB-EC"/>
</dbReference>
<dbReference type="InterPro" id="IPR055181">
    <property type="entry name" value="FGAR-AT_PurM_N-like"/>
</dbReference>
<feature type="compositionally biased region" description="Low complexity" evidence="18">
    <location>
        <begin position="1510"/>
        <end position="1538"/>
    </location>
</feature>
<dbReference type="SMART" id="SM01211">
    <property type="entry name" value="GATase_5"/>
    <property type="match status" value="1"/>
</dbReference>
<dbReference type="SUPFAM" id="SSF82697">
    <property type="entry name" value="PurS-like"/>
    <property type="match status" value="1"/>
</dbReference>
<keyword evidence="19" id="KW-1133">Transmembrane helix</keyword>
<evidence type="ECO:0000256" key="17">
    <source>
        <dbReference type="ARBA" id="ARBA00071729"/>
    </source>
</evidence>
<dbReference type="Pfam" id="PF13507">
    <property type="entry name" value="GATase_5"/>
    <property type="match status" value="1"/>
</dbReference>
<evidence type="ECO:0000256" key="5">
    <source>
        <dbReference type="ARBA" id="ARBA00022490"/>
    </source>
</evidence>
<comment type="function">
    <text evidence="16">Phosphoribosylformylglycinamidine synthase involved in the purines biosynthetic pathway. Catalyzes the ATP-dependent conversion of formylglycinamide ribonucleotide (FGAR) and glutamine to yield formylglycinamidine ribonucleotide (FGAM) and glutamate.</text>
</comment>
<keyword evidence="5" id="KW-0963">Cytoplasm</keyword>
<dbReference type="InterPro" id="IPR036921">
    <property type="entry name" value="PurM-like_N_sf"/>
</dbReference>
<dbReference type="CDD" id="cd01740">
    <property type="entry name" value="GATase1_FGAR_AT"/>
    <property type="match status" value="1"/>
</dbReference>
<feature type="domain" description="PurM-like C-terminal" evidence="20">
    <location>
        <begin position="449"/>
        <end position="602"/>
    </location>
</feature>
<evidence type="ECO:0000259" key="23">
    <source>
        <dbReference type="Pfam" id="PF22689"/>
    </source>
</evidence>
<feature type="region of interest" description="Disordered" evidence="18">
    <location>
        <begin position="1491"/>
        <end position="1538"/>
    </location>
</feature>
<evidence type="ECO:0000256" key="16">
    <source>
        <dbReference type="ARBA" id="ARBA00057317"/>
    </source>
</evidence>
<proteinExistence type="inferred from homology"/>
<dbReference type="Gene3D" id="3.40.50.880">
    <property type="match status" value="1"/>
</dbReference>
<comment type="pathway">
    <text evidence="2">Purine metabolism; IMP biosynthesis via de novo pathway; 5-amino-1-(5-phospho-D-ribosyl)imidazole from N(2)-formyl-N(1)-(5-phospho-D-ribosyl)glycinamide: step 1/2.</text>
</comment>
<dbReference type="FunFam" id="3.30.1330.10:FF:000002">
    <property type="entry name" value="Phosphoribosylformylglycinamidine synthase"/>
    <property type="match status" value="1"/>
</dbReference>
<evidence type="ECO:0000256" key="1">
    <source>
        <dbReference type="ARBA" id="ARBA00004496"/>
    </source>
</evidence>
<dbReference type="InterPro" id="IPR036676">
    <property type="entry name" value="PurM-like_C_sf"/>
</dbReference>
<comment type="similarity">
    <text evidence="3">In the N-terminal section; belongs to the FGAMS family.</text>
</comment>
<evidence type="ECO:0000256" key="18">
    <source>
        <dbReference type="SAM" id="MobiDB-lite"/>
    </source>
</evidence>
<dbReference type="PROSITE" id="PS51273">
    <property type="entry name" value="GATASE_TYPE_1"/>
    <property type="match status" value="1"/>
</dbReference>
<dbReference type="GO" id="GO:0046872">
    <property type="term" value="F:metal ion binding"/>
    <property type="evidence" value="ECO:0007669"/>
    <property type="project" value="UniProtKB-KW"/>
</dbReference>
<evidence type="ECO:0000256" key="12">
    <source>
        <dbReference type="ARBA" id="ARBA00022962"/>
    </source>
</evidence>
<name>A0A420XZN2_9PEZI</name>
<dbReference type="GO" id="GO:0006189">
    <property type="term" value="P:'de novo' IMP biosynthetic process"/>
    <property type="evidence" value="ECO:0007669"/>
    <property type="project" value="UniProtKB-UniPathway"/>
</dbReference>
<evidence type="ECO:0000256" key="10">
    <source>
        <dbReference type="ARBA" id="ARBA00022840"/>
    </source>
</evidence>
<evidence type="ECO:0000259" key="20">
    <source>
        <dbReference type="Pfam" id="PF02769"/>
    </source>
</evidence>
<dbReference type="NCBIfam" id="TIGR01735">
    <property type="entry name" value="FGAM_synt"/>
    <property type="match status" value="1"/>
</dbReference>
<gene>
    <name evidence="24" type="ORF">DL546_000235</name>
</gene>
<dbReference type="SUPFAM" id="SSF109736">
    <property type="entry name" value="FGAM synthase PurL, linker domain"/>
    <property type="match status" value="1"/>
</dbReference>
<dbReference type="GO" id="GO:0005524">
    <property type="term" value="F:ATP binding"/>
    <property type="evidence" value="ECO:0007669"/>
    <property type="project" value="UniProtKB-KW"/>
</dbReference>
<dbReference type="EMBL" id="QVQW01000081">
    <property type="protein sequence ID" value="RKU41131.1"/>
    <property type="molecule type" value="Genomic_DNA"/>
</dbReference>
<reference evidence="24 25" key="1">
    <citation type="submission" date="2018-08" db="EMBL/GenBank/DDBJ databases">
        <title>Draft genome of the lignicolous fungus Coniochaeta pulveracea.</title>
        <authorList>
            <person name="Borstlap C.J."/>
            <person name="De Witt R.N."/>
            <person name="Botha A."/>
            <person name="Volschenk H."/>
        </authorList>
    </citation>
    <scope>NUCLEOTIDE SEQUENCE [LARGE SCALE GENOMIC DNA]</scope>
    <source>
        <strain evidence="24 25">CAB683</strain>
    </source>
</reference>
<dbReference type="FunFam" id="3.40.50.880:FF:000008">
    <property type="entry name" value="Phosphoribosylformylglycinamidine synthase"/>
    <property type="match status" value="1"/>
</dbReference>